<evidence type="ECO:0000256" key="3">
    <source>
        <dbReference type="ARBA" id="ARBA00022970"/>
    </source>
</evidence>
<dbReference type="InterPro" id="IPR028081">
    <property type="entry name" value="Leu-bd"/>
</dbReference>
<keyword evidence="8" id="KW-1185">Reference proteome</keyword>
<evidence type="ECO:0000313" key="7">
    <source>
        <dbReference type="EMBL" id="OAP44545.1"/>
    </source>
</evidence>
<keyword evidence="3" id="KW-0813">Transport</keyword>
<name>A0A178YCP1_9HYPH</name>
<comment type="caution">
    <text evidence="7">The sequence shown here is derived from an EMBL/GenBank/DDBJ whole genome shotgun (WGS) entry which is preliminary data.</text>
</comment>
<organism evidence="7 8">
    <name type="scientific">Sinorhizobium glycinis</name>
    <dbReference type="NCBI Taxonomy" id="1472378"/>
    <lineage>
        <taxon>Bacteria</taxon>
        <taxon>Pseudomonadati</taxon>
        <taxon>Pseudomonadota</taxon>
        <taxon>Alphaproteobacteria</taxon>
        <taxon>Hyphomicrobiales</taxon>
        <taxon>Rhizobiaceae</taxon>
        <taxon>Sinorhizobium/Ensifer group</taxon>
        <taxon>Sinorhizobium</taxon>
    </lineage>
</organism>
<reference evidence="7 8" key="1">
    <citation type="journal article" date="2016" name="Int. J. Syst. Evol. Microbiol.">
        <title>Ensifer glycinis sp. nov., an novel rhizobial species associated with Glycine spp.</title>
        <authorList>
            <person name="Yan H."/>
            <person name="Yan J."/>
            <person name="Sui X.H."/>
            <person name="Wang E.T."/>
            <person name="Chen W.X."/>
            <person name="Zhang X.X."/>
            <person name="Chen W.F."/>
        </authorList>
    </citation>
    <scope>NUCLEOTIDE SEQUENCE [LARGE SCALE GENOMIC DNA]</scope>
    <source>
        <strain evidence="7 8">CCBAU 23380</strain>
    </source>
</reference>
<feature type="chain" id="PRO_5008097746" description="Leucine-binding protein domain-containing protein" evidence="5">
    <location>
        <begin position="35"/>
        <end position="396"/>
    </location>
</feature>
<dbReference type="PANTHER" id="PTHR30483:SF6">
    <property type="entry name" value="PERIPLASMIC BINDING PROTEIN OF ABC TRANSPORTER FOR NATURAL AMINO ACIDS"/>
    <property type="match status" value="1"/>
</dbReference>
<dbReference type="STRING" id="1472378.AU381_12465"/>
<dbReference type="PANTHER" id="PTHR30483">
    <property type="entry name" value="LEUCINE-SPECIFIC-BINDING PROTEIN"/>
    <property type="match status" value="1"/>
</dbReference>
<evidence type="ECO:0000256" key="4">
    <source>
        <dbReference type="SAM" id="MobiDB-lite"/>
    </source>
</evidence>
<evidence type="ECO:0000259" key="6">
    <source>
        <dbReference type="Pfam" id="PF13458"/>
    </source>
</evidence>
<dbReference type="Proteomes" id="UP000094025">
    <property type="component" value="Unassembled WGS sequence"/>
</dbReference>
<dbReference type="GO" id="GO:0006865">
    <property type="term" value="P:amino acid transport"/>
    <property type="evidence" value="ECO:0007669"/>
    <property type="project" value="UniProtKB-KW"/>
</dbReference>
<comment type="similarity">
    <text evidence="1">Belongs to the leucine-binding protein family.</text>
</comment>
<evidence type="ECO:0000256" key="2">
    <source>
        <dbReference type="ARBA" id="ARBA00022729"/>
    </source>
</evidence>
<feature type="region of interest" description="Disordered" evidence="4">
    <location>
        <begin position="45"/>
        <end position="64"/>
    </location>
</feature>
<dbReference type="RefSeq" id="WP_064240026.1">
    <property type="nucleotide sequence ID" value="NZ_LPUX01000041.1"/>
</dbReference>
<sequence length="396" mass="41031">MSTDISFAAGHAVVRSLSLLLASIAVGILAGCQAATHDVADIKPPHASQARAAQHGQKPQETIGTGPIRIGFITAMMANAGETEQERDIVDGALLALDELGGGQLTLAMENTDGSPEQVRDAAQRLAGQDVKLIGVSAANIPLAAVRQGAASRNPPVVAFRNSAPDLPAGTFSFVSDRVDSAVEGAAYAAASGRSRLLVLLPADLTASERQRLDAGLARNNVKPLLVSTSGSASFAAGSPVKAKDVDSVLLMSAGESDVGALAQLRANGFLKQNTMVLGSSDWPSVAHRRPELTGAHLCLYGPESGSRMTSSFRQRYERTASVYAAYGFDFVALVAGLVRTGGQDAISEQSIKSPSGFLGAAAAFRFEGGSVERTCAIHQIAQGNLRVIDPAPRSF</sequence>
<dbReference type="InterPro" id="IPR051010">
    <property type="entry name" value="BCAA_transport"/>
</dbReference>
<gene>
    <name evidence="7" type="ORF">AU381_12465</name>
</gene>
<accession>A0A178YCP1</accession>
<dbReference type="AlphaFoldDB" id="A0A178YCP1"/>
<dbReference type="OrthoDB" id="7210494at2"/>
<dbReference type="Pfam" id="PF13458">
    <property type="entry name" value="Peripla_BP_6"/>
    <property type="match status" value="1"/>
</dbReference>
<dbReference type="EMBL" id="LPUX01000041">
    <property type="protein sequence ID" value="OAP44545.1"/>
    <property type="molecule type" value="Genomic_DNA"/>
</dbReference>
<feature type="domain" description="Leucine-binding protein" evidence="6">
    <location>
        <begin position="67"/>
        <end position="343"/>
    </location>
</feature>
<dbReference type="Gene3D" id="3.40.50.2300">
    <property type="match status" value="2"/>
</dbReference>
<evidence type="ECO:0000313" key="8">
    <source>
        <dbReference type="Proteomes" id="UP000094025"/>
    </source>
</evidence>
<proteinExistence type="inferred from homology"/>
<keyword evidence="2 5" id="KW-0732">Signal</keyword>
<dbReference type="SUPFAM" id="SSF53822">
    <property type="entry name" value="Periplasmic binding protein-like I"/>
    <property type="match status" value="1"/>
</dbReference>
<evidence type="ECO:0000256" key="1">
    <source>
        <dbReference type="ARBA" id="ARBA00010062"/>
    </source>
</evidence>
<dbReference type="InterPro" id="IPR028082">
    <property type="entry name" value="Peripla_BP_I"/>
</dbReference>
<keyword evidence="3" id="KW-0029">Amino-acid transport</keyword>
<feature type="signal peptide" evidence="5">
    <location>
        <begin position="1"/>
        <end position="34"/>
    </location>
</feature>
<protein>
    <recommendedName>
        <fullName evidence="6">Leucine-binding protein domain-containing protein</fullName>
    </recommendedName>
</protein>
<evidence type="ECO:0000256" key="5">
    <source>
        <dbReference type="SAM" id="SignalP"/>
    </source>
</evidence>